<dbReference type="AlphaFoldDB" id="A0A3E3K4X3"/>
<dbReference type="Pfam" id="PF06161">
    <property type="entry name" value="DUF975"/>
    <property type="match status" value="1"/>
</dbReference>
<dbReference type="InterPro" id="IPR010540">
    <property type="entry name" value="CmpB_TMEM229"/>
</dbReference>
<organism evidence="2 3">
    <name type="scientific">Sellimonas intestinalis</name>
    <dbReference type="NCBI Taxonomy" id="1653434"/>
    <lineage>
        <taxon>Bacteria</taxon>
        <taxon>Bacillati</taxon>
        <taxon>Bacillota</taxon>
        <taxon>Clostridia</taxon>
        <taxon>Lachnospirales</taxon>
        <taxon>Lachnospiraceae</taxon>
        <taxon>Sellimonas</taxon>
    </lineage>
</organism>
<feature type="transmembrane region" description="Helical" evidence="1">
    <location>
        <begin position="402"/>
        <end position="425"/>
    </location>
</feature>
<comment type="caution">
    <text evidence="2">The sequence shown here is derived from an EMBL/GenBank/DDBJ whole genome shotgun (WGS) entry which is preliminary data.</text>
</comment>
<feature type="transmembrane region" description="Helical" evidence="1">
    <location>
        <begin position="245"/>
        <end position="266"/>
    </location>
</feature>
<feature type="transmembrane region" description="Helical" evidence="1">
    <location>
        <begin position="378"/>
        <end position="395"/>
    </location>
</feature>
<feature type="transmembrane region" description="Helical" evidence="1">
    <location>
        <begin position="338"/>
        <end position="358"/>
    </location>
</feature>
<dbReference type="Pfam" id="PF06541">
    <property type="entry name" value="ABC_trans_CmpB"/>
    <property type="match status" value="1"/>
</dbReference>
<protein>
    <submittedName>
        <fullName evidence="2">DUF975 family protein</fullName>
    </submittedName>
</protein>
<dbReference type="RefSeq" id="WP_100051551.1">
    <property type="nucleotide sequence ID" value="NZ_CALBAT010000008.1"/>
</dbReference>
<feature type="transmembrane region" description="Helical" evidence="1">
    <location>
        <begin position="481"/>
        <end position="501"/>
    </location>
</feature>
<accession>A0A3E3K4X3</accession>
<proteinExistence type="predicted"/>
<evidence type="ECO:0000256" key="1">
    <source>
        <dbReference type="SAM" id="Phobius"/>
    </source>
</evidence>
<evidence type="ECO:0000313" key="2">
    <source>
        <dbReference type="EMBL" id="RGE89747.1"/>
    </source>
</evidence>
<dbReference type="InterPro" id="IPR010380">
    <property type="entry name" value="DUF975"/>
</dbReference>
<feature type="transmembrane region" description="Helical" evidence="1">
    <location>
        <begin position="450"/>
        <end position="469"/>
    </location>
</feature>
<feature type="transmembrane region" description="Helical" evidence="1">
    <location>
        <begin position="130"/>
        <end position="154"/>
    </location>
</feature>
<keyword evidence="3" id="KW-1185">Reference proteome</keyword>
<feature type="transmembrane region" description="Helical" evidence="1">
    <location>
        <begin position="189"/>
        <end position="207"/>
    </location>
</feature>
<dbReference type="PANTHER" id="PTHR40076">
    <property type="entry name" value="MEMBRANE PROTEIN-RELATED"/>
    <property type="match status" value="1"/>
</dbReference>
<reference evidence="2 3" key="1">
    <citation type="submission" date="2018-08" db="EMBL/GenBank/DDBJ databases">
        <title>A genome reference for cultivated species of the human gut microbiota.</title>
        <authorList>
            <person name="Zou Y."/>
            <person name="Xue W."/>
            <person name="Luo G."/>
        </authorList>
    </citation>
    <scope>NUCLEOTIDE SEQUENCE [LARGE SCALE GENOMIC DNA]</scope>
    <source>
        <strain evidence="2 3">AF37-2AT</strain>
    </source>
</reference>
<keyword evidence="1" id="KW-0812">Transmembrane</keyword>
<dbReference type="OrthoDB" id="9784844at2"/>
<dbReference type="PANTHER" id="PTHR40076:SF1">
    <property type="entry name" value="MEMBRANE PROTEIN"/>
    <property type="match status" value="1"/>
</dbReference>
<dbReference type="Proteomes" id="UP000261080">
    <property type="component" value="Unassembled WGS sequence"/>
</dbReference>
<keyword evidence="1" id="KW-0472">Membrane</keyword>
<sequence>MWNRKQLKKRGREALKKNWWRLIGISLMLAFLAGGMRVIYRTPEGVAMVLDVNVRTQSNAHILNDWFSSVKQSEDTQTGQILGFLGEHYTPKKGVLAGVYNHMTKERSAFFGLLNALNDVLFKDKITEGVLILIGALLMMMFQVFISGVLQVGYCRFLLENRIYGQVRLGRLTFPWRVNRWKNTMLIMLKKYIFLFLWDYTIIGGFIKRYSYKMIPYIVAENPDIPHREAFLLSRQMMKGNKMRAFAFDLSFLGWYVLDLFTFGILRRVFLTPYMQTTEAELYVELRKEAFEKQIPGIHYLDDKQLYEDTGLEEYPVERYKLYNPKVRKWIRLKYDRAYSWSSLVLIFFTFSVIGWLWEVSLHLFGDGVFVNRGFFHGPWLPIYGTGGILVIVLLKRFAKKPLLTFFLAIVVCGVVEYLSAWLLWEIKGMYWWNYTGYFLNLHGRICAEGLLVFGLGGCAFIYIAAPFFDEIYRRIPKRTARILCILLLMAFAADIVFSLIHPNSGAGITDYQAKASLLQTAMCF</sequence>
<evidence type="ECO:0000313" key="3">
    <source>
        <dbReference type="Proteomes" id="UP000261080"/>
    </source>
</evidence>
<gene>
    <name evidence="2" type="ORF">DW016_00230</name>
</gene>
<dbReference type="EMBL" id="QVLX01000001">
    <property type="protein sequence ID" value="RGE89747.1"/>
    <property type="molecule type" value="Genomic_DNA"/>
</dbReference>
<name>A0A3E3K4X3_9FIRM</name>
<feature type="transmembrane region" description="Helical" evidence="1">
    <location>
        <begin position="20"/>
        <end position="40"/>
    </location>
</feature>
<keyword evidence="1" id="KW-1133">Transmembrane helix</keyword>